<sequence>MSPTKGRWISPQKCLGVGKFFSLLIGLVITVLVVASYVLNGGRQDLGQPFSSSTARDFGHISNLSYTEIHIEVNQMIRSHLLPSNEIQLMPRRIPDRAELEQYEPHLFSMISGNFLRSSRSPCWYVKYQGNRSDDPYKINGYGLYSKRFRAIFEEMRQGFWDSLQLRGGDRIRLRCLPYFYIIGQPKCGTTDLYDRLRLHPMVRFSAFKEPHWWTRKRFGILRLKEPFYNPFPVEDYLDLFDLAAQEIQDHYNVEQGMKGGTVDDLLIGEASASTMWDNSAWSYFYDNVTNTEPPVLIQDFIHAFQPNAKFIIMLRDPVERLYSDYLYFAITNKSAEDFHDKVNESLQMFESCLQISSVRACAYNTTFSNIMPVRLQVGLYVMYLSDWFSLFHMNQFLILRLEDHSANITHSMRLVYDFLHLGHLSNKEETSITHNPASNSRRPDDRSLGPMLPQTRQILKDFYHPYNKGLARLLADIAYLWESELIH</sequence>
<keyword evidence="3" id="KW-0812">Transmembrane</keyword>
<keyword evidence="3" id="KW-1133">Transmembrane helix</keyword>
<gene>
    <name evidence="5" type="primary">CHST15</name>
</gene>
<dbReference type="AlphaFoldDB" id="A0A8C5QXF8"/>
<dbReference type="InterPro" id="IPR000863">
    <property type="entry name" value="Sulfotransferase_dom"/>
</dbReference>
<reference evidence="5" key="1">
    <citation type="submission" date="2025-08" db="UniProtKB">
        <authorList>
            <consortium name="Ensembl"/>
        </authorList>
    </citation>
    <scope>IDENTIFICATION</scope>
</reference>
<name>A0A8C5QXF8_9ANUR</name>
<evidence type="ECO:0000256" key="1">
    <source>
        <dbReference type="RuleBase" id="RU361155"/>
    </source>
</evidence>
<dbReference type="GO" id="GO:0019319">
    <property type="term" value="P:hexose biosynthetic process"/>
    <property type="evidence" value="ECO:0007669"/>
    <property type="project" value="TreeGrafter"/>
</dbReference>
<dbReference type="InterPro" id="IPR052654">
    <property type="entry name" value="CS_Sulfotransferase"/>
</dbReference>
<keyword evidence="6" id="KW-1185">Reference proteome</keyword>
<dbReference type="PANTHER" id="PTHR15723:SF0">
    <property type="entry name" value="CARBOHYDRATE SULFOTRANSFERASE 15"/>
    <property type="match status" value="1"/>
</dbReference>
<dbReference type="GO" id="GO:0050659">
    <property type="term" value="F:N-acetylgalactosamine 4-sulfate 6-O-sulfotransferase activity"/>
    <property type="evidence" value="ECO:0007669"/>
    <property type="project" value="TreeGrafter"/>
</dbReference>
<dbReference type="Gene3D" id="3.40.50.300">
    <property type="entry name" value="P-loop containing nucleotide triphosphate hydrolases"/>
    <property type="match status" value="1"/>
</dbReference>
<comment type="similarity">
    <text evidence="1">Belongs to the sulfotransferase 1 family.</text>
</comment>
<dbReference type="Pfam" id="PF00685">
    <property type="entry name" value="Sulfotransfer_1"/>
    <property type="match status" value="1"/>
</dbReference>
<dbReference type="OrthoDB" id="8068875at2759"/>
<dbReference type="PANTHER" id="PTHR15723">
    <property type="entry name" value="CARBOHYDRATE SULFOTRANSFERASE 15"/>
    <property type="match status" value="1"/>
</dbReference>
<dbReference type="GeneTree" id="ENSGT00390000004719"/>
<evidence type="ECO:0000256" key="2">
    <source>
        <dbReference type="SAM" id="MobiDB-lite"/>
    </source>
</evidence>
<evidence type="ECO:0000256" key="3">
    <source>
        <dbReference type="SAM" id="Phobius"/>
    </source>
</evidence>
<reference evidence="5" key="2">
    <citation type="submission" date="2025-09" db="UniProtKB">
        <authorList>
            <consortium name="Ensembl"/>
        </authorList>
    </citation>
    <scope>IDENTIFICATION</scope>
</reference>
<dbReference type="SUPFAM" id="SSF52540">
    <property type="entry name" value="P-loop containing nucleoside triphosphate hydrolases"/>
    <property type="match status" value="1"/>
</dbReference>
<proteinExistence type="inferred from homology"/>
<organism evidence="5 6">
    <name type="scientific">Leptobrachium leishanense</name>
    <name type="common">Leishan spiny toad</name>
    <dbReference type="NCBI Taxonomy" id="445787"/>
    <lineage>
        <taxon>Eukaryota</taxon>
        <taxon>Metazoa</taxon>
        <taxon>Chordata</taxon>
        <taxon>Craniata</taxon>
        <taxon>Vertebrata</taxon>
        <taxon>Euteleostomi</taxon>
        <taxon>Amphibia</taxon>
        <taxon>Batrachia</taxon>
        <taxon>Anura</taxon>
        <taxon>Pelobatoidea</taxon>
        <taxon>Megophryidae</taxon>
        <taxon>Leptobrachium</taxon>
    </lineage>
</organism>
<dbReference type="EC" id="2.8.2.-" evidence="1"/>
<feature type="transmembrane region" description="Helical" evidence="3">
    <location>
        <begin position="20"/>
        <end position="39"/>
    </location>
</feature>
<feature type="domain" description="Sulfotransferase" evidence="4">
    <location>
        <begin position="181"/>
        <end position="423"/>
    </location>
</feature>
<feature type="region of interest" description="Disordered" evidence="2">
    <location>
        <begin position="430"/>
        <end position="451"/>
    </location>
</feature>
<dbReference type="InterPro" id="IPR027417">
    <property type="entry name" value="P-loop_NTPase"/>
</dbReference>
<keyword evidence="3" id="KW-0472">Membrane</keyword>
<keyword evidence="1" id="KW-0808">Transferase</keyword>
<evidence type="ECO:0000259" key="4">
    <source>
        <dbReference type="Pfam" id="PF00685"/>
    </source>
</evidence>
<dbReference type="Ensembl" id="ENSLLET00000045842.1">
    <property type="protein sequence ID" value="ENSLLEP00000044073.1"/>
    <property type="gene ID" value="ENSLLEG00000028004.1"/>
</dbReference>
<accession>A0A8C5QXF8</accession>
<evidence type="ECO:0000313" key="5">
    <source>
        <dbReference type="Ensembl" id="ENSLLEP00000044073.1"/>
    </source>
</evidence>
<evidence type="ECO:0000313" key="6">
    <source>
        <dbReference type="Proteomes" id="UP000694569"/>
    </source>
</evidence>
<protein>
    <recommendedName>
        <fullName evidence="1">Sulfotransferase</fullName>
        <ecNumber evidence="1">2.8.2.-</ecNumber>
    </recommendedName>
</protein>
<dbReference type="Proteomes" id="UP000694569">
    <property type="component" value="Unplaced"/>
</dbReference>